<dbReference type="PANTHER" id="PTHR33376:SF7">
    <property type="entry name" value="C4-DICARBOXYLATE-BINDING PROTEIN DCTB"/>
    <property type="match status" value="1"/>
</dbReference>
<dbReference type="GO" id="GO:0055085">
    <property type="term" value="P:transmembrane transport"/>
    <property type="evidence" value="ECO:0007669"/>
    <property type="project" value="InterPro"/>
</dbReference>
<evidence type="ECO:0000313" key="6">
    <source>
        <dbReference type="Proteomes" id="UP000183371"/>
    </source>
</evidence>
<proteinExistence type="inferred from homology"/>
<dbReference type="EMBL" id="FPBD01000010">
    <property type="protein sequence ID" value="SFU15081.1"/>
    <property type="molecule type" value="Genomic_DNA"/>
</dbReference>
<dbReference type="InterPro" id="IPR038404">
    <property type="entry name" value="TRAP_DctP_sf"/>
</dbReference>
<sequence length="324" mass="35726">MKSYIKSLLLGASAAVAISFAAQAETLVLVNADAIDSPVDLMNKHFAKLVEERSNGDIDVSYITGTQLGTPPQVMDQLSAGSLDAFGTAGSWLTSYAPDTNILTWGFTFRDADHVFNFFKSDLFDDLTKDMINEARIRPLSSGPTEPRVVFLTEELNEKADFSGRKMRIPQIPAYLSLWKAIGAQPTQVAWGEVFLAMRTGIVDGAEGPPSAAISQRFHEAAPNVYMTNHVWATSTIVINEDKFQSFTPEQQDLLTKAAEDASRWVYEYSTERRETVLDEMRKGGATIREIDATPLREAANAGVADVEAEGLWRKGLFEAVQKY</sequence>
<dbReference type="RefSeq" id="WP_054784213.1">
    <property type="nucleotide sequence ID" value="NZ_FPBD01000010.1"/>
</dbReference>
<protein>
    <submittedName>
        <fullName evidence="5">TRAP-type C4-dicarboxylate transport system, substrate-binding protein</fullName>
    </submittedName>
</protein>
<evidence type="ECO:0000256" key="3">
    <source>
        <dbReference type="ARBA" id="ARBA00022729"/>
    </source>
</evidence>
<evidence type="ECO:0000256" key="4">
    <source>
        <dbReference type="SAM" id="SignalP"/>
    </source>
</evidence>
<keyword evidence="2" id="KW-0813">Transport</keyword>
<dbReference type="PANTHER" id="PTHR33376">
    <property type="match status" value="1"/>
</dbReference>
<name>A0A1I7DTQ8_9HYPH</name>
<keyword evidence="3 4" id="KW-0732">Signal</keyword>
<dbReference type="NCBIfam" id="NF037995">
    <property type="entry name" value="TRAP_S1"/>
    <property type="match status" value="1"/>
</dbReference>
<dbReference type="Gene3D" id="3.40.190.170">
    <property type="entry name" value="Bacterial extracellular solute-binding protein, family 7"/>
    <property type="match status" value="1"/>
</dbReference>
<dbReference type="CDD" id="cd13603">
    <property type="entry name" value="PBP2_TRAP_Siap_TeaA_like"/>
    <property type="match status" value="1"/>
</dbReference>
<accession>A0A1I7DTQ8</accession>
<dbReference type="InterPro" id="IPR018389">
    <property type="entry name" value="DctP_fam"/>
</dbReference>
<gene>
    <name evidence="5" type="ORF">SAMN05444141_110122</name>
</gene>
<dbReference type="AlphaFoldDB" id="A0A1I7DTQ8"/>
<dbReference type="Proteomes" id="UP000183371">
    <property type="component" value="Unassembled WGS sequence"/>
</dbReference>
<evidence type="ECO:0000313" key="5">
    <source>
        <dbReference type="EMBL" id="SFU15081.1"/>
    </source>
</evidence>
<keyword evidence="6" id="KW-1185">Reference proteome</keyword>
<feature type="signal peptide" evidence="4">
    <location>
        <begin position="1"/>
        <end position="24"/>
    </location>
</feature>
<comment type="similarity">
    <text evidence="1">Belongs to the bacterial solute-binding protein 7 family.</text>
</comment>
<organism evidence="5 6">
    <name type="scientific">Pseudovibrio denitrificans</name>
    <dbReference type="NCBI Taxonomy" id="258256"/>
    <lineage>
        <taxon>Bacteria</taxon>
        <taxon>Pseudomonadati</taxon>
        <taxon>Pseudomonadota</taxon>
        <taxon>Alphaproteobacteria</taxon>
        <taxon>Hyphomicrobiales</taxon>
        <taxon>Stappiaceae</taxon>
        <taxon>Pseudovibrio</taxon>
    </lineage>
</organism>
<reference evidence="6" key="1">
    <citation type="submission" date="2016-10" db="EMBL/GenBank/DDBJ databases">
        <authorList>
            <person name="Varghese N."/>
            <person name="Submissions S."/>
        </authorList>
    </citation>
    <scope>NUCLEOTIDE SEQUENCE [LARGE SCALE GENOMIC DNA]</scope>
    <source>
        <strain evidence="6">DSM 17465</strain>
    </source>
</reference>
<feature type="chain" id="PRO_5010336963" evidence="4">
    <location>
        <begin position="25"/>
        <end position="324"/>
    </location>
</feature>
<dbReference type="Pfam" id="PF03480">
    <property type="entry name" value="DctP"/>
    <property type="match status" value="1"/>
</dbReference>
<evidence type="ECO:0000256" key="1">
    <source>
        <dbReference type="ARBA" id="ARBA00009023"/>
    </source>
</evidence>
<evidence type="ECO:0000256" key="2">
    <source>
        <dbReference type="ARBA" id="ARBA00022448"/>
    </source>
</evidence>